<feature type="domain" description="OmpR/PhoB-type" evidence="9">
    <location>
        <begin position="128"/>
        <end position="225"/>
    </location>
</feature>
<evidence type="ECO:0000313" key="10">
    <source>
        <dbReference type="EMBL" id="MBM7837030.1"/>
    </source>
</evidence>
<dbReference type="Gene3D" id="3.40.50.2300">
    <property type="match status" value="1"/>
</dbReference>
<dbReference type="InterPro" id="IPR001789">
    <property type="entry name" value="Sig_transdc_resp-reg_receiver"/>
</dbReference>
<dbReference type="GO" id="GO:0003677">
    <property type="term" value="F:DNA binding"/>
    <property type="evidence" value="ECO:0007669"/>
    <property type="project" value="UniProtKB-KW"/>
</dbReference>
<evidence type="ECO:0000256" key="5">
    <source>
        <dbReference type="ARBA" id="ARBA00023163"/>
    </source>
</evidence>
<dbReference type="PROSITE" id="PS51755">
    <property type="entry name" value="OMPR_PHOB"/>
    <property type="match status" value="1"/>
</dbReference>
<name>A0ABS2SQF2_9BACI</name>
<feature type="modified residue" description="4-aspartylphosphate" evidence="6">
    <location>
        <position position="54"/>
    </location>
</feature>
<evidence type="ECO:0000256" key="1">
    <source>
        <dbReference type="ARBA" id="ARBA00022553"/>
    </source>
</evidence>
<dbReference type="PANTHER" id="PTHR48111">
    <property type="entry name" value="REGULATOR OF RPOS"/>
    <property type="match status" value="1"/>
</dbReference>
<evidence type="ECO:0000256" key="4">
    <source>
        <dbReference type="ARBA" id="ARBA00023125"/>
    </source>
</evidence>
<dbReference type="SMART" id="SM00448">
    <property type="entry name" value="REC"/>
    <property type="match status" value="1"/>
</dbReference>
<feature type="domain" description="Response regulatory" evidence="8">
    <location>
        <begin position="5"/>
        <end position="118"/>
    </location>
</feature>
<keyword evidence="2" id="KW-0902">Two-component regulatory system</keyword>
<dbReference type="PROSITE" id="PS50110">
    <property type="entry name" value="RESPONSE_REGULATORY"/>
    <property type="match status" value="1"/>
</dbReference>
<evidence type="ECO:0000259" key="8">
    <source>
        <dbReference type="PROSITE" id="PS50110"/>
    </source>
</evidence>
<accession>A0ABS2SQF2</accession>
<dbReference type="EMBL" id="JAFBCV010000001">
    <property type="protein sequence ID" value="MBM7837030.1"/>
    <property type="molecule type" value="Genomic_DNA"/>
</dbReference>
<dbReference type="Proteomes" id="UP001179280">
    <property type="component" value="Unassembled WGS sequence"/>
</dbReference>
<keyword evidence="1 6" id="KW-0597">Phosphoprotein</keyword>
<evidence type="ECO:0000256" key="3">
    <source>
        <dbReference type="ARBA" id="ARBA00023015"/>
    </source>
</evidence>
<sequence>MMETNVLIVEDDEEIGQLLSLIVTRAGMKVTRAYSGTEALLQVQTNSFDLVLLDLMLPGVSGESFISRVRKEIQIPIIVLSAKIHFEDKVVVLKMGADDYITKPFHQEEVLARMEVQLRKRANHRSERVALEWRKLKVMVEQRAVELDGQSLTLTNAEFDLLCLLMRKPNYAFSKREIYEAIWKGTYVGDDNTVSVHISNLRKKLANITNDDYIKTVWGVGFMLI</sequence>
<organism evidence="10 11">
    <name type="scientific">Shouchella xiaoxiensis</name>
    <dbReference type="NCBI Taxonomy" id="766895"/>
    <lineage>
        <taxon>Bacteria</taxon>
        <taxon>Bacillati</taxon>
        <taxon>Bacillota</taxon>
        <taxon>Bacilli</taxon>
        <taxon>Bacillales</taxon>
        <taxon>Bacillaceae</taxon>
        <taxon>Shouchella</taxon>
    </lineage>
</organism>
<dbReference type="Pfam" id="PF00486">
    <property type="entry name" value="Trans_reg_C"/>
    <property type="match status" value="1"/>
</dbReference>
<dbReference type="InterPro" id="IPR001867">
    <property type="entry name" value="OmpR/PhoB-type_DNA-bd"/>
</dbReference>
<keyword evidence="5" id="KW-0804">Transcription</keyword>
<proteinExistence type="predicted"/>
<dbReference type="PANTHER" id="PTHR48111:SF2">
    <property type="entry name" value="RESPONSE REGULATOR SAER"/>
    <property type="match status" value="1"/>
</dbReference>
<evidence type="ECO:0000259" key="9">
    <source>
        <dbReference type="PROSITE" id="PS51755"/>
    </source>
</evidence>
<dbReference type="Pfam" id="PF00072">
    <property type="entry name" value="Response_reg"/>
    <property type="match status" value="1"/>
</dbReference>
<evidence type="ECO:0000256" key="6">
    <source>
        <dbReference type="PROSITE-ProRule" id="PRU00169"/>
    </source>
</evidence>
<evidence type="ECO:0000256" key="2">
    <source>
        <dbReference type="ARBA" id="ARBA00023012"/>
    </source>
</evidence>
<comment type="caution">
    <text evidence="10">The sequence shown here is derived from an EMBL/GenBank/DDBJ whole genome shotgun (WGS) entry which is preliminary data.</text>
</comment>
<dbReference type="CDD" id="cd17574">
    <property type="entry name" value="REC_OmpR"/>
    <property type="match status" value="1"/>
</dbReference>
<dbReference type="SMART" id="SM00862">
    <property type="entry name" value="Trans_reg_C"/>
    <property type="match status" value="1"/>
</dbReference>
<dbReference type="Gene3D" id="1.10.10.10">
    <property type="entry name" value="Winged helix-like DNA-binding domain superfamily/Winged helix DNA-binding domain"/>
    <property type="match status" value="1"/>
</dbReference>
<reference evidence="10" key="1">
    <citation type="submission" date="2021-01" db="EMBL/GenBank/DDBJ databases">
        <title>Genomic Encyclopedia of Type Strains, Phase IV (KMG-IV): sequencing the most valuable type-strain genomes for metagenomic binning, comparative biology and taxonomic classification.</title>
        <authorList>
            <person name="Goeker M."/>
        </authorList>
    </citation>
    <scope>NUCLEOTIDE SEQUENCE</scope>
    <source>
        <strain evidence="10">DSM 21943</strain>
    </source>
</reference>
<evidence type="ECO:0000313" key="11">
    <source>
        <dbReference type="Proteomes" id="UP001179280"/>
    </source>
</evidence>
<evidence type="ECO:0000256" key="7">
    <source>
        <dbReference type="PROSITE-ProRule" id="PRU01091"/>
    </source>
</evidence>
<dbReference type="InterPro" id="IPR036388">
    <property type="entry name" value="WH-like_DNA-bd_sf"/>
</dbReference>
<dbReference type="Gene3D" id="6.10.250.690">
    <property type="match status" value="1"/>
</dbReference>
<dbReference type="RefSeq" id="WP_239586521.1">
    <property type="nucleotide sequence ID" value="NZ_JAFBCV010000001.1"/>
</dbReference>
<dbReference type="CDD" id="cd00383">
    <property type="entry name" value="trans_reg_C"/>
    <property type="match status" value="1"/>
</dbReference>
<gene>
    <name evidence="10" type="ORF">JOC54_000261</name>
</gene>
<dbReference type="InterPro" id="IPR039420">
    <property type="entry name" value="WalR-like"/>
</dbReference>
<keyword evidence="3" id="KW-0805">Transcription regulation</keyword>
<protein>
    <submittedName>
        <fullName evidence="10">DNA-binding response OmpR family regulator</fullName>
    </submittedName>
</protein>
<keyword evidence="11" id="KW-1185">Reference proteome</keyword>
<dbReference type="SUPFAM" id="SSF52172">
    <property type="entry name" value="CheY-like"/>
    <property type="match status" value="1"/>
</dbReference>
<feature type="DNA-binding region" description="OmpR/PhoB-type" evidence="7">
    <location>
        <begin position="128"/>
        <end position="225"/>
    </location>
</feature>
<keyword evidence="4 7" id="KW-0238">DNA-binding</keyword>
<dbReference type="InterPro" id="IPR011006">
    <property type="entry name" value="CheY-like_superfamily"/>
</dbReference>